<proteinExistence type="predicted"/>
<dbReference type="Pfam" id="PF06283">
    <property type="entry name" value="ThuA"/>
    <property type="match status" value="1"/>
</dbReference>
<evidence type="ECO:0000256" key="1">
    <source>
        <dbReference type="SAM" id="MobiDB-lite"/>
    </source>
</evidence>
<dbReference type="PANTHER" id="PTHR40469:SF2">
    <property type="entry name" value="GALACTOSE-BINDING DOMAIN-LIKE SUPERFAMILY PROTEIN"/>
    <property type="match status" value="1"/>
</dbReference>
<feature type="domain" description="ThuA-like" evidence="2">
    <location>
        <begin position="32"/>
        <end position="265"/>
    </location>
</feature>
<dbReference type="SUPFAM" id="SSF52317">
    <property type="entry name" value="Class I glutamine amidotransferase-like"/>
    <property type="match status" value="1"/>
</dbReference>
<dbReference type="InterPro" id="IPR029010">
    <property type="entry name" value="ThuA-like"/>
</dbReference>
<keyword evidence="4" id="KW-1185">Reference proteome</keyword>
<protein>
    <recommendedName>
        <fullName evidence="2">ThuA-like domain-containing protein</fullName>
    </recommendedName>
</protein>
<dbReference type="Proteomes" id="UP000237144">
    <property type="component" value="Unassembled WGS sequence"/>
</dbReference>
<comment type="caution">
    <text evidence="3">The sequence shown here is derived from an EMBL/GenBank/DDBJ whole genome shotgun (WGS) entry which is preliminary data.</text>
</comment>
<dbReference type="InterPro" id="IPR029062">
    <property type="entry name" value="Class_I_gatase-like"/>
</dbReference>
<reference evidence="3 4" key="1">
    <citation type="journal article" date="2018" name="Front. Microbiol.">
        <title>Prospects for Fungal Bioremediation of Acidic Radioactive Waste Sites: Characterization and Genome Sequence of Rhodotorula taiwanensis MD1149.</title>
        <authorList>
            <person name="Tkavc R."/>
            <person name="Matrosova V.Y."/>
            <person name="Grichenko O.E."/>
            <person name="Gostincar C."/>
            <person name="Volpe R.P."/>
            <person name="Klimenkova P."/>
            <person name="Gaidamakova E.K."/>
            <person name="Zhou C.E."/>
            <person name="Stewart B.J."/>
            <person name="Lyman M.G."/>
            <person name="Malfatti S.A."/>
            <person name="Rubinfeld B."/>
            <person name="Courtot M."/>
            <person name="Singh J."/>
            <person name="Dalgard C.L."/>
            <person name="Hamilton T."/>
            <person name="Frey K.G."/>
            <person name="Gunde-Cimerman N."/>
            <person name="Dugan L."/>
            <person name="Daly M.J."/>
        </authorList>
    </citation>
    <scope>NUCLEOTIDE SEQUENCE [LARGE SCALE GENOMIC DNA]</scope>
    <source>
        <strain evidence="3 4">MD1149</strain>
    </source>
</reference>
<name>A0A2S5B9R1_9BASI</name>
<accession>A0A2S5B9R1</accession>
<evidence type="ECO:0000259" key="2">
    <source>
        <dbReference type="Pfam" id="PF06283"/>
    </source>
</evidence>
<dbReference type="OrthoDB" id="3482285at2759"/>
<evidence type="ECO:0000313" key="3">
    <source>
        <dbReference type="EMBL" id="POY73513.1"/>
    </source>
</evidence>
<dbReference type="AlphaFoldDB" id="A0A2S5B9R1"/>
<dbReference type="EMBL" id="PJQD01000036">
    <property type="protein sequence ID" value="POY73513.1"/>
    <property type="molecule type" value="Genomic_DNA"/>
</dbReference>
<evidence type="ECO:0000313" key="4">
    <source>
        <dbReference type="Proteomes" id="UP000237144"/>
    </source>
</evidence>
<gene>
    <name evidence="3" type="ORF">BMF94_3450</name>
</gene>
<dbReference type="PANTHER" id="PTHR40469">
    <property type="entry name" value="SECRETED GLYCOSYL HYDROLASE"/>
    <property type="match status" value="1"/>
</dbReference>
<feature type="compositionally biased region" description="Low complexity" evidence="1">
    <location>
        <begin position="289"/>
        <end position="314"/>
    </location>
</feature>
<organism evidence="3 4">
    <name type="scientific">Rhodotorula taiwanensis</name>
    <dbReference type="NCBI Taxonomy" id="741276"/>
    <lineage>
        <taxon>Eukaryota</taxon>
        <taxon>Fungi</taxon>
        <taxon>Dikarya</taxon>
        <taxon>Basidiomycota</taxon>
        <taxon>Pucciniomycotina</taxon>
        <taxon>Microbotryomycetes</taxon>
        <taxon>Sporidiobolales</taxon>
        <taxon>Sporidiobolaceae</taxon>
        <taxon>Rhodotorula</taxon>
    </lineage>
</organism>
<dbReference type="Gene3D" id="3.40.50.880">
    <property type="match status" value="1"/>
</dbReference>
<feature type="region of interest" description="Disordered" evidence="1">
    <location>
        <begin position="289"/>
        <end position="317"/>
    </location>
</feature>
<sequence>MARTFRLARKVLAVAGLAAFGSSFVAAAPPQILVYYATAGYYHESIPAAIDALQNIGATSSLYNATFSEDESLFTPDQLRPYSAIVFLSNSDQVLTDTGEQALSQWLTQGGSLVGLHAGTACLFNDTAFGTAMGSWFDYHPTIQNVTFTKLVNHSTVDPLPDRYETFEEVYHFRTDPCDVNCTVLLSYDTSTVDDPQFGTRPYYQGSPPPIAWYREGQQVDLGNGTQAEAPVMTGRTWMTSLGHTIEIWSDPTHLAHVEAGLRWALEPFENAASNATASSSAVSNSASASRSAGASTPSSATSSSTPTQQATSGSDRRASAAAGLALLGGLALLL</sequence>